<keyword evidence="2" id="KW-1185">Reference proteome</keyword>
<organism evidence="1 2">
    <name type="scientific">Micromonospora humida</name>
    <dbReference type="NCBI Taxonomy" id="2809018"/>
    <lineage>
        <taxon>Bacteria</taxon>
        <taxon>Bacillati</taxon>
        <taxon>Actinomycetota</taxon>
        <taxon>Actinomycetes</taxon>
        <taxon>Micromonosporales</taxon>
        <taxon>Micromonosporaceae</taxon>
        <taxon>Micromonospora</taxon>
    </lineage>
</organism>
<evidence type="ECO:0000313" key="1">
    <source>
        <dbReference type="EMBL" id="MBM7077236.1"/>
    </source>
</evidence>
<dbReference type="EMBL" id="JAFEUC010000005">
    <property type="protein sequence ID" value="MBM7077236.1"/>
    <property type="molecule type" value="Genomic_DNA"/>
</dbReference>
<sequence length="70" mass="7974">MPATRAMVPRWRVPTGWQGRGDPSWDRNDGRRFVVGSVSSVHLRRTLIGLTERLPAVPAAARLREDIRLR</sequence>
<accession>A0ABS2IVF5</accession>
<name>A0ABS2IVF5_9ACTN</name>
<proteinExistence type="predicted"/>
<comment type="caution">
    <text evidence="1">The sequence shown here is derived from an EMBL/GenBank/DDBJ whole genome shotgun (WGS) entry which is preliminary data.</text>
</comment>
<protein>
    <submittedName>
        <fullName evidence="1">Uncharacterized protein</fullName>
    </submittedName>
</protein>
<gene>
    <name evidence="1" type="ORF">JQX11_12880</name>
</gene>
<evidence type="ECO:0000313" key="2">
    <source>
        <dbReference type="Proteomes" id="UP001518872"/>
    </source>
</evidence>
<dbReference type="Proteomes" id="UP001518872">
    <property type="component" value="Unassembled WGS sequence"/>
</dbReference>
<dbReference type="RefSeq" id="WP_204925211.1">
    <property type="nucleotide sequence ID" value="NZ_JAFEUC010000005.1"/>
</dbReference>
<reference evidence="1 2" key="1">
    <citation type="submission" date="2021-02" db="EMBL/GenBank/DDBJ databases">
        <authorList>
            <person name="Ra J.-S."/>
        </authorList>
    </citation>
    <scope>NUCLEOTIDE SEQUENCE [LARGE SCALE GENOMIC DNA]</scope>
    <source>
        <strain evidence="1 2">MMS20-R1-14</strain>
    </source>
</reference>